<dbReference type="AlphaFoldDB" id="A0A327KT20"/>
<evidence type="ECO:0000313" key="1">
    <source>
        <dbReference type="EMBL" id="RAI40793.1"/>
    </source>
</evidence>
<dbReference type="Proteomes" id="UP000248863">
    <property type="component" value="Unassembled WGS sequence"/>
</dbReference>
<proteinExistence type="predicted"/>
<protein>
    <submittedName>
        <fullName evidence="1">Uncharacterized protein</fullName>
    </submittedName>
</protein>
<reference evidence="1 2" key="1">
    <citation type="submission" date="2017-07" db="EMBL/GenBank/DDBJ databases">
        <title>Draft Genome Sequences of Select Purple Nonsulfur Bacteria.</title>
        <authorList>
            <person name="Lasarre B."/>
            <person name="Mckinlay J.B."/>
        </authorList>
    </citation>
    <scope>NUCLEOTIDE SEQUENCE [LARGE SCALE GENOMIC DNA]</scope>
    <source>
        <strain evidence="1 2">DSM 11907</strain>
    </source>
</reference>
<keyword evidence="2" id="KW-1185">Reference proteome</keyword>
<comment type="caution">
    <text evidence="1">The sequence shown here is derived from an EMBL/GenBank/DDBJ whole genome shotgun (WGS) entry which is preliminary data.</text>
</comment>
<gene>
    <name evidence="1" type="ORF">CH338_05095</name>
</gene>
<sequence length="179" mass="19772">MKLADIYILQQLWESALVTLKEAEQISPNDDDILKRELYVSLYLEPPQSFRTALPIAEKLISNPNTANDPAVRLWQAAALGQKFKYLYDAGESLSSAGETESAESVRSKALQAVRAVVQLAPDPNSAPRIFLRRIFDPAREQSPPAENDLEVFKGDADFELAIYGGEQESRAPAGHGSR</sequence>
<name>A0A327KT20_9BRAD</name>
<dbReference type="EMBL" id="NPEU01000032">
    <property type="protein sequence ID" value="RAI40793.1"/>
    <property type="molecule type" value="Genomic_DNA"/>
</dbReference>
<accession>A0A327KT20</accession>
<organism evidence="1 2">
    <name type="scientific">Rhodoplanes elegans</name>
    <dbReference type="NCBI Taxonomy" id="29408"/>
    <lineage>
        <taxon>Bacteria</taxon>
        <taxon>Pseudomonadati</taxon>
        <taxon>Pseudomonadota</taxon>
        <taxon>Alphaproteobacteria</taxon>
        <taxon>Hyphomicrobiales</taxon>
        <taxon>Nitrobacteraceae</taxon>
        <taxon>Rhodoplanes</taxon>
    </lineage>
</organism>
<evidence type="ECO:0000313" key="2">
    <source>
        <dbReference type="Proteomes" id="UP000248863"/>
    </source>
</evidence>